<gene>
    <name evidence="1" type="ORF">SLEP1_g5116</name>
</gene>
<evidence type="ECO:0000313" key="1">
    <source>
        <dbReference type="EMBL" id="GKU91216.1"/>
    </source>
</evidence>
<comment type="caution">
    <text evidence="1">The sequence shown here is derived from an EMBL/GenBank/DDBJ whole genome shotgun (WGS) entry which is preliminary data.</text>
</comment>
<organism evidence="1 2">
    <name type="scientific">Rubroshorea leprosula</name>
    <dbReference type="NCBI Taxonomy" id="152421"/>
    <lineage>
        <taxon>Eukaryota</taxon>
        <taxon>Viridiplantae</taxon>
        <taxon>Streptophyta</taxon>
        <taxon>Embryophyta</taxon>
        <taxon>Tracheophyta</taxon>
        <taxon>Spermatophyta</taxon>
        <taxon>Magnoliopsida</taxon>
        <taxon>eudicotyledons</taxon>
        <taxon>Gunneridae</taxon>
        <taxon>Pentapetalae</taxon>
        <taxon>rosids</taxon>
        <taxon>malvids</taxon>
        <taxon>Malvales</taxon>
        <taxon>Dipterocarpaceae</taxon>
        <taxon>Rubroshorea</taxon>
    </lineage>
</organism>
<reference evidence="1 2" key="1">
    <citation type="journal article" date="2021" name="Commun. Biol.">
        <title>The genome of Shorea leprosula (Dipterocarpaceae) highlights the ecological relevance of drought in aseasonal tropical rainforests.</title>
        <authorList>
            <person name="Ng K.K.S."/>
            <person name="Kobayashi M.J."/>
            <person name="Fawcett J.A."/>
            <person name="Hatakeyama M."/>
            <person name="Paape T."/>
            <person name="Ng C.H."/>
            <person name="Ang C.C."/>
            <person name="Tnah L.H."/>
            <person name="Lee C.T."/>
            <person name="Nishiyama T."/>
            <person name="Sese J."/>
            <person name="O'Brien M.J."/>
            <person name="Copetti D."/>
            <person name="Mohd Noor M.I."/>
            <person name="Ong R.C."/>
            <person name="Putra M."/>
            <person name="Sireger I.Z."/>
            <person name="Indrioko S."/>
            <person name="Kosugi Y."/>
            <person name="Izuno A."/>
            <person name="Isagi Y."/>
            <person name="Lee S.L."/>
            <person name="Shimizu K.K."/>
        </authorList>
    </citation>
    <scope>NUCLEOTIDE SEQUENCE [LARGE SCALE GENOMIC DNA]</scope>
    <source>
        <strain evidence="1">214</strain>
    </source>
</reference>
<sequence length="111" mass="13882">MALVLGQNRNQPICRSESFSVSWEHDYTMMEKRQLFLRSYQFCRKRSLAERIKGSLVGVKKVIWFRLRSARKLRRLVWSRLRFAFYYRRRRFVRLVNNYHHRQNRMSSCFW</sequence>
<protein>
    <recommendedName>
        <fullName evidence="3">Ribosomal protein S14</fullName>
    </recommendedName>
</protein>
<proteinExistence type="predicted"/>
<dbReference type="EMBL" id="BPVZ01000005">
    <property type="protein sequence ID" value="GKU91216.1"/>
    <property type="molecule type" value="Genomic_DNA"/>
</dbReference>
<evidence type="ECO:0000313" key="2">
    <source>
        <dbReference type="Proteomes" id="UP001054252"/>
    </source>
</evidence>
<name>A0AAV5HYV1_9ROSI</name>
<evidence type="ECO:0008006" key="3">
    <source>
        <dbReference type="Google" id="ProtNLM"/>
    </source>
</evidence>
<keyword evidence="2" id="KW-1185">Reference proteome</keyword>
<accession>A0AAV5HYV1</accession>
<dbReference type="AlphaFoldDB" id="A0AAV5HYV1"/>
<dbReference type="Proteomes" id="UP001054252">
    <property type="component" value="Unassembled WGS sequence"/>
</dbReference>